<dbReference type="NCBIfam" id="TIGR02170">
    <property type="entry name" value="thyX"/>
    <property type="match status" value="1"/>
</dbReference>
<dbReference type="Pfam" id="PF02511">
    <property type="entry name" value="Thy1"/>
    <property type="match status" value="1"/>
</dbReference>
<dbReference type="GO" id="GO:0006231">
    <property type="term" value="P:dTMP biosynthetic process"/>
    <property type="evidence" value="ECO:0007669"/>
    <property type="project" value="UniProtKB-UniRule"/>
</dbReference>
<protein>
    <recommendedName>
        <fullName evidence="1">FAD-dependent thymidylate synthase</fullName>
        <ecNumber evidence="1">2.1.1.148</ecNumber>
    </recommendedName>
</protein>
<organism evidence="2 3">
    <name type="scientific">bacterium (Candidatus Gribaldobacteria) CG02_land_8_20_14_3_00_41_15</name>
    <dbReference type="NCBI Taxonomy" id="2014270"/>
    <lineage>
        <taxon>Bacteria</taxon>
        <taxon>Candidatus Gribaldobacteria</taxon>
    </lineage>
</organism>
<dbReference type="Gene3D" id="3.30.1360.170">
    <property type="match status" value="1"/>
</dbReference>
<dbReference type="SUPFAM" id="SSF69796">
    <property type="entry name" value="Thymidylate synthase-complementing protein Thy1"/>
    <property type="match status" value="1"/>
</dbReference>
<dbReference type="GO" id="GO:0004799">
    <property type="term" value="F:thymidylate synthase activity"/>
    <property type="evidence" value="ECO:0007669"/>
    <property type="project" value="TreeGrafter"/>
</dbReference>
<dbReference type="GO" id="GO:0050660">
    <property type="term" value="F:flavin adenine dinucleotide binding"/>
    <property type="evidence" value="ECO:0007669"/>
    <property type="project" value="UniProtKB-UniRule"/>
</dbReference>
<gene>
    <name evidence="2" type="primary">thyX</name>
    <name evidence="2" type="ORF">COS21_00570</name>
</gene>
<proteinExistence type="predicted"/>
<dbReference type="EMBL" id="PETV01000016">
    <property type="protein sequence ID" value="PIV47331.1"/>
    <property type="molecule type" value="Genomic_DNA"/>
</dbReference>
<dbReference type="PROSITE" id="PS51331">
    <property type="entry name" value="THYX"/>
    <property type="match status" value="1"/>
</dbReference>
<dbReference type="AlphaFoldDB" id="A0A2M7DEQ4"/>
<dbReference type="GO" id="GO:0050797">
    <property type="term" value="F:thymidylate synthase (FAD) activity"/>
    <property type="evidence" value="ECO:0007669"/>
    <property type="project" value="UniProtKB-UniRule"/>
</dbReference>
<evidence type="ECO:0000256" key="1">
    <source>
        <dbReference type="NCBIfam" id="TIGR02170"/>
    </source>
</evidence>
<evidence type="ECO:0000313" key="2">
    <source>
        <dbReference type="EMBL" id="PIV47331.1"/>
    </source>
</evidence>
<dbReference type="PANTHER" id="PTHR34934:SF1">
    <property type="entry name" value="FLAVIN-DEPENDENT THYMIDYLATE SYNTHASE"/>
    <property type="match status" value="1"/>
</dbReference>
<reference evidence="3" key="1">
    <citation type="submission" date="2017-09" db="EMBL/GenBank/DDBJ databases">
        <title>Depth-based differentiation of microbial function through sediment-hosted aquifers and enrichment of novel symbionts in the deep terrestrial subsurface.</title>
        <authorList>
            <person name="Probst A.J."/>
            <person name="Ladd B."/>
            <person name="Jarett J.K."/>
            <person name="Geller-Mcgrath D.E."/>
            <person name="Sieber C.M.K."/>
            <person name="Emerson J.B."/>
            <person name="Anantharaman K."/>
            <person name="Thomas B.C."/>
            <person name="Malmstrom R."/>
            <person name="Stieglmeier M."/>
            <person name="Klingl A."/>
            <person name="Woyke T."/>
            <person name="Ryan C.M."/>
            <person name="Banfield J.F."/>
        </authorList>
    </citation>
    <scope>NUCLEOTIDE SEQUENCE [LARGE SCALE GENOMIC DNA]</scope>
</reference>
<name>A0A2M7DEQ4_9BACT</name>
<dbReference type="InterPro" id="IPR003669">
    <property type="entry name" value="Thymidylate_synthase_ThyX"/>
</dbReference>
<accession>A0A2M7DEQ4</accession>
<evidence type="ECO:0000313" key="3">
    <source>
        <dbReference type="Proteomes" id="UP000229030"/>
    </source>
</evidence>
<sequence length="271" mass="31420">MIKGRGRPLKTFYNIFFHFKRGLPPLFLNMQLIKSPSHLILTPKEELENQLLRMEKAGRTCYQSEKGEVTKETAEKFIARLIKLGHESVIEHSQMTVKFFDCSRGFTHEMVRHRLASFSQESTRYVDYAKDAKGEAEVNLNKFQIKFVAPPHTNNEEPILLEDGRKFSFAEMLTECEKFYRALRIAGWLPEDARQILPTAVKADIVVSANFREWRHIFKMRLTLAAHWEIRGILGNLLDEVQQVLPAVFGDFAEAGQDKNGLRYFKQVKAE</sequence>
<dbReference type="CDD" id="cd20175">
    <property type="entry name" value="ThyX"/>
    <property type="match status" value="1"/>
</dbReference>
<dbReference type="GO" id="GO:0070402">
    <property type="term" value="F:NADPH binding"/>
    <property type="evidence" value="ECO:0007669"/>
    <property type="project" value="TreeGrafter"/>
</dbReference>
<dbReference type="InterPro" id="IPR036098">
    <property type="entry name" value="Thymidylate_synthase_ThyX_sf"/>
</dbReference>
<dbReference type="EC" id="2.1.1.148" evidence="1"/>
<dbReference type="PANTHER" id="PTHR34934">
    <property type="entry name" value="FLAVIN-DEPENDENT THYMIDYLATE SYNTHASE"/>
    <property type="match status" value="1"/>
</dbReference>
<dbReference type="Proteomes" id="UP000229030">
    <property type="component" value="Unassembled WGS sequence"/>
</dbReference>
<comment type="caution">
    <text evidence="2">The sequence shown here is derived from an EMBL/GenBank/DDBJ whole genome shotgun (WGS) entry which is preliminary data.</text>
</comment>